<dbReference type="GeneID" id="105265614"/>
<feature type="chain" id="PRO_5044513678" description="UDP-glucuronosyltransferase" evidence="5">
    <location>
        <begin position="18"/>
        <end position="522"/>
    </location>
</feature>
<evidence type="ECO:0000313" key="6">
    <source>
        <dbReference type="EMBL" id="JAG80627.1"/>
    </source>
</evidence>
<dbReference type="InterPro" id="IPR050271">
    <property type="entry name" value="UDP-glycosyltransferase"/>
</dbReference>
<dbReference type="SUPFAM" id="SSF53756">
    <property type="entry name" value="UDP-Glycosyltransferase/glycogen phosphorylase"/>
    <property type="match status" value="1"/>
</dbReference>
<dbReference type="CDD" id="cd03784">
    <property type="entry name" value="GT1_Gtf-like"/>
    <property type="match status" value="1"/>
</dbReference>
<dbReference type="PANTHER" id="PTHR48043">
    <property type="entry name" value="EG:EG0003.4 PROTEIN-RELATED"/>
    <property type="match status" value="1"/>
</dbReference>
<keyword evidence="7" id="KW-1185">Reference proteome</keyword>
<name>A0A0C9RQS3_9HYME</name>
<dbReference type="OrthoDB" id="5835829at2759"/>
<dbReference type="PANTHER" id="PTHR48043:SF145">
    <property type="entry name" value="FI06409P-RELATED"/>
    <property type="match status" value="1"/>
</dbReference>
<keyword evidence="5" id="KW-1133">Transmembrane helix</keyword>
<keyword evidence="3 4" id="KW-0808">Transferase</keyword>
<dbReference type="Proteomes" id="UP000694866">
    <property type="component" value="Unplaced"/>
</dbReference>
<evidence type="ECO:0000256" key="1">
    <source>
        <dbReference type="ARBA" id="ARBA00009995"/>
    </source>
</evidence>
<dbReference type="GO" id="GO:0015020">
    <property type="term" value="F:glucuronosyltransferase activity"/>
    <property type="evidence" value="ECO:0007669"/>
    <property type="project" value="UniProtKB-EC"/>
</dbReference>
<dbReference type="KEGG" id="fas:105265614"/>
<dbReference type="AlphaFoldDB" id="A0A0C9RQS3"/>
<protein>
    <recommendedName>
        <fullName evidence="5">UDP-glucuronosyltransferase</fullName>
        <ecNumber evidence="5">2.4.1.17</ecNumber>
    </recommendedName>
</protein>
<reference evidence="8" key="2">
    <citation type="submission" date="2025-04" db="UniProtKB">
        <authorList>
            <consortium name="RefSeq"/>
        </authorList>
    </citation>
    <scope>IDENTIFICATION</scope>
    <source>
        <strain evidence="8">USDA-PBARC FA_bdor</strain>
        <tissue evidence="8">Whole organism</tissue>
    </source>
</reference>
<feature type="signal peptide" evidence="5">
    <location>
        <begin position="1"/>
        <end position="17"/>
    </location>
</feature>
<keyword evidence="5" id="KW-0472">Membrane</keyword>
<accession>A0A0C9RQS3</accession>
<keyword evidence="5" id="KW-0732">Signal</keyword>
<comment type="subcellular location">
    <subcellularLocation>
        <location evidence="5">Membrane</location>
        <topology evidence="5">Single-pass membrane protein</topology>
    </subcellularLocation>
</comment>
<dbReference type="InterPro" id="IPR002213">
    <property type="entry name" value="UDP_glucos_trans"/>
</dbReference>
<dbReference type="RefSeq" id="XP_011301492.1">
    <property type="nucleotide sequence ID" value="XM_011303190.1"/>
</dbReference>
<keyword evidence="5" id="KW-0812">Transmembrane</keyword>
<dbReference type="Pfam" id="PF00201">
    <property type="entry name" value="UDPGT"/>
    <property type="match status" value="1"/>
</dbReference>
<organism evidence="6">
    <name type="scientific">Fopius arisanus</name>
    <dbReference type="NCBI Taxonomy" id="64838"/>
    <lineage>
        <taxon>Eukaryota</taxon>
        <taxon>Metazoa</taxon>
        <taxon>Ecdysozoa</taxon>
        <taxon>Arthropoda</taxon>
        <taxon>Hexapoda</taxon>
        <taxon>Insecta</taxon>
        <taxon>Pterygota</taxon>
        <taxon>Neoptera</taxon>
        <taxon>Endopterygota</taxon>
        <taxon>Hymenoptera</taxon>
        <taxon>Apocrita</taxon>
        <taxon>Ichneumonoidea</taxon>
        <taxon>Braconidae</taxon>
        <taxon>Opiinae</taxon>
        <taxon>Fopius</taxon>
    </lineage>
</organism>
<dbReference type="InterPro" id="IPR035595">
    <property type="entry name" value="UDP_glycos_trans_CS"/>
</dbReference>
<dbReference type="PROSITE" id="PS00375">
    <property type="entry name" value="UDPGT"/>
    <property type="match status" value="1"/>
</dbReference>
<evidence type="ECO:0000256" key="4">
    <source>
        <dbReference type="RuleBase" id="RU003718"/>
    </source>
</evidence>
<evidence type="ECO:0000313" key="8">
    <source>
        <dbReference type="RefSeq" id="XP_011301492.1"/>
    </source>
</evidence>
<comment type="catalytic activity">
    <reaction evidence="5">
        <text>glucuronate acceptor + UDP-alpha-D-glucuronate = acceptor beta-D-glucuronoside + UDP + H(+)</text>
        <dbReference type="Rhea" id="RHEA:21032"/>
        <dbReference type="ChEBI" id="CHEBI:15378"/>
        <dbReference type="ChEBI" id="CHEBI:58052"/>
        <dbReference type="ChEBI" id="CHEBI:58223"/>
        <dbReference type="ChEBI" id="CHEBI:132367"/>
        <dbReference type="ChEBI" id="CHEBI:132368"/>
        <dbReference type="EC" id="2.4.1.17"/>
    </reaction>
</comment>
<gene>
    <name evidence="6" type="primary">EGT_0</name>
    <name evidence="8" type="synonym">LOC105265614</name>
    <name evidence="6" type="ORF">g.14309</name>
</gene>
<dbReference type="FunFam" id="3.40.50.2000:FF:000050">
    <property type="entry name" value="UDP-glucuronosyltransferase"/>
    <property type="match status" value="1"/>
</dbReference>
<evidence type="ECO:0000256" key="5">
    <source>
        <dbReference type="RuleBase" id="RU362059"/>
    </source>
</evidence>
<dbReference type="GO" id="GO:0016020">
    <property type="term" value="C:membrane"/>
    <property type="evidence" value="ECO:0007669"/>
    <property type="project" value="UniProtKB-SubCell"/>
</dbReference>
<dbReference type="EC" id="2.4.1.17" evidence="5"/>
<proteinExistence type="inferred from homology"/>
<evidence type="ECO:0000256" key="3">
    <source>
        <dbReference type="ARBA" id="ARBA00022679"/>
    </source>
</evidence>
<dbReference type="Gene3D" id="3.40.50.2000">
    <property type="entry name" value="Glycogen Phosphorylase B"/>
    <property type="match status" value="1"/>
</dbReference>
<keyword evidence="2 4" id="KW-0328">Glycosyltransferase</keyword>
<reference evidence="6" key="1">
    <citation type="submission" date="2015-01" db="EMBL/GenBank/DDBJ databases">
        <title>Transcriptome Assembly of Fopius arisanus.</title>
        <authorList>
            <person name="Geib S."/>
        </authorList>
    </citation>
    <scope>NUCLEOTIDE SEQUENCE</scope>
</reference>
<feature type="transmembrane region" description="Helical" evidence="5">
    <location>
        <begin position="473"/>
        <end position="500"/>
    </location>
</feature>
<sequence length="522" mass="59936">MHLKALTLFFIVLYCQSEVSSSLKILGVFPFPGRSHFAMFGALMRELARRGHQVDVIGMFPLEKPMPNYTDIDIRATKQSYLFNNMSYPEAMELRRLTVTHLIELCAAPLCNSLNHPNMQKFFKTKKGSYDVMIVEVFLADCFTAIGKYIDAPVVGIISLRALDWILEDFGLPMNPSYIPSIYSRASQYMTFWERLKNTLITHYLTAQVHYNLEAELPYVEKHFNRKLASIRELRDDVSLLLVNEYFTMNDIRPTPPNVIGVGGLHVIDDGDQLTPELQKWLDESTHGCVYFTFGSMIQIETFPTKTVKIFYEMFRRIAPVRVLVKIMNPQALVPGLPENVKTARWMPQIAVLKHRNVRLFITHGGLMGTQEAVVFKVPMVGLPVFIDQPSNMEGYVSKGVAINLDLDSITADSLTSAVKTVLNDPSYRQNMDELHDLFLDRPMSAMDTAVYWVEHTARHPTILKHPVKSLSWWQFYLLDVYGFLLVCLLLTLFLVFKILRLLGRSLYKKPDEKHLDIKKKN</sequence>
<evidence type="ECO:0000313" key="7">
    <source>
        <dbReference type="Proteomes" id="UP000694866"/>
    </source>
</evidence>
<comment type="similarity">
    <text evidence="1 4">Belongs to the UDP-glycosyltransferase family.</text>
</comment>
<evidence type="ECO:0000256" key="2">
    <source>
        <dbReference type="ARBA" id="ARBA00022676"/>
    </source>
</evidence>
<dbReference type="EMBL" id="GBYB01010860">
    <property type="protein sequence ID" value="JAG80627.1"/>
    <property type="molecule type" value="Transcribed_RNA"/>
</dbReference>
<accession>A0A9R1T2G3</accession>